<dbReference type="EMBL" id="LHXQ01000009">
    <property type="protein sequence ID" value="KXA95278.1"/>
    <property type="molecule type" value="Genomic_DNA"/>
</dbReference>
<reference evidence="2 3" key="1">
    <citation type="journal article" date="2016" name="Sci. Rep.">
        <title>Metabolic traits of an uncultured archaeal lineage -MSBL1- from brine pools of the Red Sea.</title>
        <authorList>
            <person name="Mwirichia R."/>
            <person name="Alam I."/>
            <person name="Rashid M."/>
            <person name="Vinu M."/>
            <person name="Ba-Alawi W."/>
            <person name="Anthony Kamau A."/>
            <person name="Kamanda Ngugi D."/>
            <person name="Goker M."/>
            <person name="Klenk H.P."/>
            <person name="Bajic V."/>
            <person name="Stingl U."/>
        </authorList>
    </citation>
    <scope>NUCLEOTIDE SEQUENCE [LARGE SCALE GENOMIC DNA]</scope>
    <source>
        <strain evidence="2">SCGC-AAA259I07</strain>
    </source>
</reference>
<comment type="catalytic activity">
    <reaction evidence="1">
        <text>RNA(n) + a ribonucleoside 5'-triphosphate = RNA(n+1) + diphosphate</text>
        <dbReference type="Rhea" id="RHEA:21248"/>
        <dbReference type="Rhea" id="RHEA-COMP:14527"/>
        <dbReference type="Rhea" id="RHEA-COMP:17342"/>
        <dbReference type="ChEBI" id="CHEBI:33019"/>
        <dbReference type="ChEBI" id="CHEBI:61557"/>
        <dbReference type="ChEBI" id="CHEBI:140395"/>
        <dbReference type="EC" id="2.7.7.6"/>
    </reaction>
</comment>
<sequence length="112" mass="13308">MIGDEILDENPITFAETLEILEKKREKENLEFEQRLAFDFVQKFSQLSAEKTRELKEELLEIPKIRNHQAVILINNMPETKSDIQLIFAKERTSLREETVEEILEIIDNYRS</sequence>
<dbReference type="PIRSF" id="PIRSF005053">
    <property type="entry name" value="RNA_pol_F_arch"/>
    <property type="match status" value="1"/>
</dbReference>
<evidence type="ECO:0000313" key="2">
    <source>
        <dbReference type="EMBL" id="KXA95278.1"/>
    </source>
</evidence>
<dbReference type="AlphaFoldDB" id="A0A133UM18"/>
<keyword evidence="1" id="KW-0963">Cytoplasm</keyword>
<comment type="function">
    <text evidence="1">DNA-dependent RNA polymerase (RNAP) catalyzes the transcription of DNA into RNA using the four ribonucleoside triphosphates as substrates. This subunit is less well bound than the others.</text>
</comment>
<keyword evidence="1" id="KW-0804">Transcription</keyword>
<comment type="caution">
    <text evidence="2">The sequence shown here is derived from an EMBL/GenBank/DDBJ whole genome shotgun (WGS) entry which is preliminary data.</text>
</comment>
<dbReference type="InterPro" id="IPR005574">
    <property type="entry name" value="Rpb4/RPC9"/>
</dbReference>
<comment type="subcellular location">
    <subcellularLocation>
        <location evidence="1">Cytoplasm</location>
    </subcellularLocation>
</comment>
<dbReference type="GO" id="GO:0003899">
    <property type="term" value="F:DNA-directed RNA polymerase activity"/>
    <property type="evidence" value="ECO:0007669"/>
    <property type="project" value="UniProtKB-UniRule"/>
</dbReference>
<dbReference type="Pfam" id="PF03874">
    <property type="entry name" value="RNA_pol_Rpb4"/>
    <property type="match status" value="1"/>
</dbReference>
<protein>
    <recommendedName>
        <fullName evidence="1">DNA-directed RNA polymerase subunit Rpo4</fullName>
        <ecNumber evidence="1">2.7.7.6</ecNumber>
    </recommendedName>
    <alternativeName>
        <fullName evidence="1">DNA-directed RNA polymerase subunit F</fullName>
    </alternativeName>
</protein>
<keyword evidence="1" id="KW-0808">Transferase</keyword>
<dbReference type="Proteomes" id="UP000070155">
    <property type="component" value="Unassembled WGS sequence"/>
</dbReference>
<dbReference type="InterPro" id="IPR010997">
    <property type="entry name" value="HRDC-like_sf"/>
</dbReference>
<dbReference type="PANTHER" id="PTHR39646:SF1">
    <property type="entry name" value="DNA-DIRECTED RNA POLYMERASE SUBUNIT RPO4"/>
    <property type="match status" value="1"/>
</dbReference>
<proteinExistence type="inferred from homology"/>
<dbReference type="GO" id="GO:0005737">
    <property type="term" value="C:cytoplasm"/>
    <property type="evidence" value="ECO:0007669"/>
    <property type="project" value="UniProtKB-SubCell"/>
</dbReference>
<comment type="similarity">
    <text evidence="1">Belongs to the eukaryotic RPB4 RNA polymerase subunit family.</text>
</comment>
<dbReference type="Gene3D" id="1.10.150.80">
    <property type="entry name" value="HRDC domain"/>
    <property type="match status" value="1"/>
</dbReference>
<dbReference type="GO" id="GO:0000166">
    <property type="term" value="F:nucleotide binding"/>
    <property type="evidence" value="ECO:0007669"/>
    <property type="project" value="InterPro"/>
</dbReference>
<organism evidence="2 3">
    <name type="scientific">candidate division MSBL1 archaeon SCGC-AAA259I07</name>
    <dbReference type="NCBI Taxonomy" id="1698266"/>
    <lineage>
        <taxon>Archaea</taxon>
        <taxon>Methanobacteriati</taxon>
        <taxon>Methanobacteriota</taxon>
        <taxon>candidate division MSBL1</taxon>
    </lineage>
</organism>
<evidence type="ECO:0000256" key="1">
    <source>
        <dbReference type="HAMAP-Rule" id="MF_00864"/>
    </source>
</evidence>
<accession>A0A133UM18</accession>
<dbReference type="GO" id="GO:0000428">
    <property type="term" value="C:DNA-directed RNA polymerase complex"/>
    <property type="evidence" value="ECO:0007669"/>
    <property type="project" value="UniProtKB-KW"/>
</dbReference>
<comment type="subunit">
    <text evidence="1">Part of the RNA polymerase complex. Forms a stalk with Rpo7 that extends from the main structure.</text>
</comment>
<keyword evidence="1" id="KW-0548">Nucleotidyltransferase</keyword>
<gene>
    <name evidence="1" type="primary">rpo4</name>
    <name evidence="1" type="synonym">rpoF</name>
    <name evidence="2" type="ORF">AKJ36_01115</name>
</gene>
<evidence type="ECO:0000313" key="3">
    <source>
        <dbReference type="Proteomes" id="UP000070155"/>
    </source>
</evidence>
<dbReference type="PANTHER" id="PTHR39646">
    <property type="entry name" value="RNA POLYMERASE RPB4"/>
    <property type="match status" value="1"/>
</dbReference>
<dbReference type="InterPro" id="IPR010924">
    <property type="entry name" value="Rpo4"/>
</dbReference>
<dbReference type="InterPro" id="IPR044876">
    <property type="entry name" value="HRDC_dom_sf"/>
</dbReference>
<keyword evidence="1" id="KW-0240">DNA-directed RNA polymerase</keyword>
<dbReference type="HAMAP" id="MF_00864">
    <property type="entry name" value="RNApol_arch_Rpo4"/>
    <property type="match status" value="1"/>
</dbReference>
<keyword evidence="3" id="KW-1185">Reference proteome</keyword>
<dbReference type="EC" id="2.7.7.6" evidence="1"/>
<dbReference type="SUPFAM" id="SSF47819">
    <property type="entry name" value="HRDC-like"/>
    <property type="match status" value="1"/>
</dbReference>
<dbReference type="Gene3D" id="6.10.140.10">
    <property type="match status" value="1"/>
</dbReference>
<name>A0A133UM18_9EURY</name>
<dbReference type="GO" id="GO:0006352">
    <property type="term" value="P:DNA-templated transcription initiation"/>
    <property type="evidence" value="ECO:0007669"/>
    <property type="project" value="InterPro"/>
</dbReference>